<name>A0A844QNB9_9HYPH</name>
<accession>A0A844QNB9</accession>
<dbReference type="AlphaFoldDB" id="A0A844QNB9"/>
<organism evidence="1 2">
    <name type="scientific">Nitratireductor arenosus</name>
    <dbReference type="NCBI Taxonomy" id="2682096"/>
    <lineage>
        <taxon>Bacteria</taxon>
        <taxon>Pseudomonadati</taxon>
        <taxon>Pseudomonadota</taxon>
        <taxon>Alphaproteobacteria</taxon>
        <taxon>Hyphomicrobiales</taxon>
        <taxon>Phyllobacteriaceae</taxon>
        <taxon>Nitratireductor</taxon>
    </lineage>
</organism>
<dbReference type="GO" id="GO:0005975">
    <property type="term" value="P:carbohydrate metabolic process"/>
    <property type="evidence" value="ECO:0007669"/>
    <property type="project" value="InterPro"/>
</dbReference>
<dbReference type="EMBL" id="WPHG01000005">
    <property type="protein sequence ID" value="MVA99341.1"/>
    <property type="molecule type" value="Genomic_DNA"/>
</dbReference>
<gene>
    <name evidence="1" type="ORF">GN330_19015</name>
</gene>
<dbReference type="SUPFAM" id="SSF88713">
    <property type="entry name" value="Glycoside hydrolase/deacetylase"/>
    <property type="match status" value="1"/>
</dbReference>
<dbReference type="Proteomes" id="UP000463224">
    <property type="component" value="Unassembled WGS sequence"/>
</dbReference>
<evidence type="ECO:0000313" key="2">
    <source>
        <dbReference type="Proteomes" id="UP000463224"/>
    </source>
</evidence>
<dbReference type="Gene3D" id="3.20.20.370">
    <property type="entry name" value="Glycoside hydrolase/deacetylase"/>
    <property type="match status" value="1"/>
</dbReference>
<protein>
    <submittedName>
        <fullName evidence="1">Polysaccharide deacetylase</fullName>
    </submittedName>
</protein>
<sequence length="253" mass="27615">MNAFADLDRELARWADEGLEPRLFLRDDDATNPSQELDRLIALARRHLAPVLLAIIPADATPALAARIATEPLVTPCVHGYAHRRHTPDTEKAVELGGDRDVDEVLAELRAGRARLQDLFGSRLSGILVPPWNRIAPAVAARVHEAGFSALSTHSWRPTGTRLSELNTHIDIVDWHGGRKGRSLDWTIAETRRRLGEARVRGGPPVGILSHHLVHDESAWATLDGLLSYLTGDKGLVLRRAGDLLAAQASAGQ</sequence>
<dbReference type="InterPro" id="IPR011330">
    <property type="entry name" value="Glyco_hydro/deAcase_b/a-brl"/>
</dbReference>
<dbReference type="CDD" id="cd10928">
    <property type="entry name" value="CE4_u4"/>
    <property type="match status" value="1"/>
</dbReference>
<reference evidence="1 2" key="1">
    <citation type="submission" date="2019-12" db="EMBL/GenBank/DDBJ databases">
        <title>Nitratireductor arenosus sp. nov., Isolated from sea sand, Jeju island, South Korea.</title>
        <authorList>
            <person name="Kim W."/>
        </authorList>
    </citation>
    <scope>NUCLEOTIDE SEQUENCE [LARGE SCALE GENOMIC DNA]</scope>
    <source>
        <strain evidence="1 2">CAU 1489</strain>
    </source>
</reference>
<dbReference type="InterPro" id="IPR049591">
    <property type="entry name" value="CE4_u4-like"/>
</dbReference>
<dbReference type="RefSeq" id="WP_156714419.1">
    <property type="nucleotide sequence ID" value="NZ_WPHG01000005.1"/>
</dbReference>
<evidence type="ECO:0000313" key="1">
    <source>
        <dbReference type="EMBL" id="MVA99341.1"/>
    </source>
</evidence>
<keyword evidence="2" id="KW-1185">Reference proteome</keyword>
<comment type="caution">
    <text evidence="1">The sequence shown here is derived from an EMBL/GenBank/DDBJ whole genome shotgun (WGS) entry which is preliminary data.</text>
</comment>
<proteinExistence type="predicted"/>